<reference evidence="3 4" key="1">
    <citation type="submission" date="2019-12" db="EMBL/GenBank/DDBJ databases">
        <title>Novel species isolated from a subtropical stream in China.</title>
        <authorList>
            <person name="Lu H."/>
        </authorList>
    </citation>
    <scope>NUCLEOTIDE SEQUENCE [LARGE SCALE GENOMIC DNA]</scope>
    <source>
        <strain evidence="3 4">DS3</strain>
    </source>
</reference>
<feature type="domain" description="GST C-terminal" evidence="2">
    <location>
        <begin position="87"/>
        <end position="213"/>
    </location>
</feature>
<evidence type="ECO:0000259" key="2">
    <source>
        <dbReference type="PROSITE" id="PS50405"/>
    </source>
</evidence>
<dbReference type="InterPro" id="IPR004045">
    <property type="entry name" value="Glutathione_S-Trfase_N"/>
</dbReference>
<dbReference type="CDD" id="cd00570">
    <property type="entry name" value="GST_N_family"/>
    <property type="match status" value="1"/>
</dbReference>
<dbReference type="SFLD" id="SFLDS00019">
    <property type="entry name" value="Glutathione_Transferase_(cytos"/>
    <property type="match status" value="1"/>
</dbReference>
<evidence type="ECO:0000313" key="3">
    <source>
        <dbReference type="EMBL" id="MYN05338.1"/>
    </source>
</evidence>
<evidence type="ECO:0000313" key="4">
    <source>
        <dbReference type="Proteomes" id="UP000448575"/>
    </source>
</evidence>
<dbReference type="PROSITE" id="PS51354">
    <property type="entry name" value="GLUTAREDOXIN_2"/>
    <property type="match status" value="1"/>
</dbReference>
<gene>
    <name evidence="3" type="ORF">GTP41_24885</name>
</gene>
<dbReference type="Proteomes" id="UP000448575">
    <property type="component" value="Unassembled WGS sequence"/>
</dbReference>
<dbReference type="SUPFAM" id="SSF47616">
    <property type="entry name" value="GST C-terminal domain-like"/>
    <property type="match status" value="1"/>
</dbReference>
<protein>
    <submittedName>
        <fullName evidence="3">Glutathione S-transferase family protein</fullName>
    </submittedName>
</protein>
<name>A0A6N9HNT7_9BURK</name>
<dbReference type="Pfam" id="PF13417">
    <property type="entry name" value="GST_N_3"/>
    <property type="match status" value="1"/>
</dbReference>
<accession>A0A6N9HNT7</accession>
<dbReference type="InterPro" id="IPR036282">
    <property type="entry name" value="Glutathione-S-Trfase_C_sf"/>
</dbReference>
<dbReference type="PROSITE" id="PS50405">
    <property type="entry name" value="GST_CTER"/>
    <property type="match status" value="1"/>
</dbReference>
<feature type="domain" description="GST N-terminal" evidence="1">
    <location>
        <begin position="1"/>
        <end position="81"/>
    </location>
</feature>
<dbReference type="EMBL" id="WWCJ01000028">
    <property type="protein sequence ID" value="MYN05338.1"/>
    <property type="molecule type" value="Genomic_DNA"/>
</dbReference>
<dbReference type="PROSITE" id="PS50404">
    <property type="entry name" value="GST_NTER"/>
    <property type="match status" value="1"/>
</dbReference>
<organism evidence="3 4">
    <name type="scientific">Pseudoduganella guangdongensis</name>
    <dbReference type="NCBI Taxonomy" id="2692179"/>
    <lineage>
        <taxon>Bacteria</taxon>
        <taxon>Pseudomonadati</taxon>
        <taxon>Pseudomonadota</taxon>
        <taxon>Betaproteobacteria</taxon>
        <taxon>Burkholderiales</taxon>
        <taxon>Oxalobacteraceae</taxon>
        <taxon>Telluria group</taxon>
        <taxon>Pseudoduganella</taxon>
    </lineage>
</organism>
<comment type="caution">
    <text evidence="3">The sequence shown here is derived from an EMBL/GenBank/DDBJ whole genome shotgun (WGS) entry which is preliminary data.</text>
</comment>
<dbReference type="InterPro" id="IPR010987">
    <property type="entry name" value="Glutathione-S-Trfase_C-like"/>
</dbReference>
<dbReference type="Pfam" id="PF13410">
    <property type="entry name" value="GST_C_2"/>
    <property type="match status" value="1"/>
</dbReference>
<proteinExistence type="predicted"/>
<dbReference type="AlphaFoldDB" id="A0A6N9HNT7"/>
<evidence type="ECO:0000259" key="1">
    <source>
        <dbReference type="PROSITE" id="PS50404"/>
    </source>
</evidence>
<dbReference type="PANTHER" id="PTHR44051">
    <property type="entry name" value="GLUTATHIONE S-TRANSFERASE-RELATED"/>
    <property type="match status" value="1"/>
</dbReference>
<dbReference type="RefSeq" id="WP_161028286.1">
    <property type="nucleotide sequence ID" value="NZ_WWCJ01000028.1"/>
</dbReference>
<keyword evidence="3" id="KW-0808">Transferase</keyword>
<dbReference type="PANTHER" id="PTHR44051:SF9">
    <property type="entry name" value="GLUTATHIONE S-TRANSFERASE 1"/>
    <property type="match status" value="1"/>
</dbReference>
<keyword evidence="4" id="KW-1185">Reference proteome</keyword>
<dbReference type="Gene3D" id="3.40.30.10">
    <property type="entry name" value="Glutaredoxin"/>
    <property type="match status" value="1"/>
</dbReference>
<dbReference type="InterPro" id="IPR036249">
    <property type="entry name" value="Thioredoxin-like_sf"/>
</dbReference>
<dbReference type="GO" id="GO:0016740">
    <property type="term" value="F:transferase activity"/>
    <property type="evidence" value="ECO:0007669"/>
    <property type="project" value="UniProtKB-KW"/>
</dbReference>
<sequence length="220" mass="25014">MSLQLFYHPLSSYSMKALIALYENGTPFEYRMLSPDHADNFAQFAEIWPIRKFPILLDGERMVVEASIVIEYLALHYPGQVQLLPADPKAALEVRMMDRFFDNHIATPQQKLVADVLRPADQRDPFGVAESRQKLETAYAWLDGVMAHRTWAAGAEFSMADCAAAPFLLYAHWSHPIPAQHAHVMAYLARLRARPSFARCWAEAKPYRHMFPLGVPAGEE</sequence>
<dbReference type="SUPFAM" id="SSF52833">
    <property type="entry name" value="Thioredoxin-like"/>
    <property type="match status" value="1"/>
</dbReference>
<dbReference type="SFLD" id="SFLDG00358">
    <property type="entry name" value="Main_(cytGST)"/>
    <property type="match status" value="1"/>
</dbReference>
<dbReference type="Gene3D" id="1.20.1050.10">
    <property type="match status" value="1"/>
</dbReference>
<dbReference type="InterPro" id="IPR040079">
    <property type="entry name" value="Glutathione_S-Trfase"/>
</dbReference>